<dbReference type="OrthoDB" id="9816225at2"/>
<dbReference type="Proteomes" id="UP000295274">
    <property type="component" value="Unassembled WGS sequence"/>
</dbReference>
<name>A0A4R7DC84_9FLAO</name>
<keyword evidence="2" id="KW-1185">Reference proteome</keyword>
<proteinExistence type="predicted"/>
<organism evidence="1 2">
    <name type="scientific">Maribacter caenipelagi</name>
    <dbReference type="NCBI Taxonomy" id="1447781"/>
    <lineage>
        <taxon>Bacteria</taxon>
        <taxon>Pseudomonadati</taxon>
        <taxon>Bacteroidota</taxon>
        <taxon>Flavobacteriia</taxon>
        <taxon>Flavobacteriales</taxon>
        <taxon>Flavobacteriaceae</taxon>
        <taxon>Maribacter</taxon>
    </lineage>
</organism>
<comment type="caution">
    <text evidence="1">The sequence shown here is derived from an EMBL/GenBank/DDBJ whole genome shotgun (WGS) entry which is preliminary data.</text>
</comment>
<dbReference type="RefSeq" id="WP_133671627.1">
    <property type="nucleotide sequence ID" value="NZ_SNZW01000011.1"/>
</dbReference>
<dbReference type="AlphaFoldDB" id="A0A4R7DC84"/>
<sequence length="247" mass="29511">MEKSKIDEILVSLGFGFPESKNDNIAFEETFEKYQFEADANKIDSEKILKSLKPKKKVTNIDYHRRTVLAAEIVYKLHKENTLGHLKLQKLIYLCQHSAQMDLYTNFLKQAMGPYDNRLMRSLDKQFKVNQWFQFSGGEYLKYQPLSKIGGHREWYEKYFSNQLSEIEFIIEKFRITKTKRVELIATVFACWKEIIEEKQLFNNEILIKKFYNWHPDKSKFSKQEIIDIIEWMKNEGFYPKIDLASS</sequence>
<protein>
    <submittedName>
        <fullName evidence="1">Uncharacterized protein</fullName>
    </submittedName>
</protein>
<evidence type="ECO:0000313" key="2">
    <source>
        <dbReference type="Proteomes" id="UP000295274"/>
    </source>
</evidence>
<accession>A0A4R7DC84</accession>
<evidence type="ECO:0000313" key="1">
    <source>
        <dbReference type="EMBL" id="TDS19013.1"/>
    </source>
</evidence>
<reference evidence="1 2" key="1">
    <citation type="submission" date="2019-03" db="EMBL/GenBank/DDBJ databases">
        <title>Genomic Encyclopedia of Type Strains, Phase III (KMG-III): the genomes of soil and plant-associated and newly described type strains.</title>
        <authorList>
            <person name="Whitman W."/>
        </authorList>
    </citation>
    <scope>NUCLEOTIDE SEQUENCE [LARGE SCALE GENOMIC DNA]</scope>
    <source>
        <strain evidence="1 2">CECT 8455</strain>
    </source>
</reference>
<dbReference type="EMBL" id="SNZW01000011">
    <property type="protein sequence ID" value="TDS19013.1"/>
    <property type="molecule type" value="Genomic_DNA"/>
</dbReference>
<gene>
    <name evidence="1" type="ORF">DFQ03_0727</name>
</gene>